<dbReference type="Proteomes" id="UP000324800">
    <property type="component" value="Unassembled WGS sequence"/>
</dbReference>
<dbReference type="GO" id="GO:0003677">
    <property type="term" value="F:DNA binding"/>
    <property type="evidence" value="ECO:0007669"/>
    <property type="project" value="InterPro"/>
</dbReference>
<feature type="region of interest" description="Disordered" evidence="2">
    <location>
        <begin position="292"/>
        <end position="325"/>
    </location>
</feature>
<evidence type="ECO:0000313" key="5">
    <source>
        <dbReference type="Proteomes" id="UP000324800"/>
    </source>
</evidence>
<dbReference type="InterPro" id="IPR002104">
    <property type="entry name" value="Integrase_catalytic"/>
</dbReference>
<feature type="region of interest" description="Disordered" evidence="2">
    <location>
        <begin position="90"/>
        <end position="109"/>
    </location>
</feature>
<organism evidence="4 5">
    <name type="scientific">Streblomastix strix</name>
    <dbReference type="NCBI Taxonomy" id="222440"/>
    <lineage>
        <taxon>Eukaryota</taxon>
        <taxon>Metamonada</taxon>
        <taxon>Preaxostyla</taxon>
        <taxon>Oxymonadida</taxon>
        <taxon>Streblomastigidae</taxon>
        <taxon>Streblomastix</taxon>
    </lineage>
</organism>
<dbReference type="EMBL" id="SNRW01001212">
    <property type="protein sequence ID" value="KAA6397291.1"/>
    <property type="molecule type" value="Genomic_DNA"/>
</dbReference>
<dbReference type="InterPro" id="IPR011010">
    <property type="entry name" value="DNA_brk_join_enz"/>
</dbReference>
<gene>
    <name evidence="4" type="ORF">EZS28_007179</name>
</gene>
<feature type="compositionally biased region" description="Polar residues" evidence="2">
    <location>
        <begin position="316"/>
        <end position="325"/>
    </location>
</feature>
<evidence type="ECO:0000256" key="1">
    <source>
        <dbReference type="ARBA" id="ARBA00023172"/>
    </source>
</evidence>
<feature type="compositionally biased region" description="Polar residues" evidence="2">
    <location>
        <begin position="292"/>
        <end position="309"/>
    </location>
</feature>
<feature type="compositionally biased region" description="Basic and acidic residues" evidence="2">
    <location>
        <begin position="353"/>
        <end position="364"/>
    </location>
</feature>
<feature type="region of interest" description="Disordered" evidence="2">
    <location>
        <begin position="352"/>
        <end position="374"/>
    </location>
</feature>
<dbReference type="GO" id="GO:0015074">
    <property type="term" value="P:DNA integration"/>
    <property type="evidence" value="ECO:0007669"/>
    <property type="project" value="InterPro"/>
</dbReference>
<sequence length="795" mass="91087">MDKFNRQMRNRTEINYSIPGMDMEFQRNEYKNVGREKVEDDISIKGLVQHNIQEQKCEDKITSSADRQIELSETSDKGSVSVSNRIRQSENAGAKQGIMGRNDGCEQSSNKGIEMVDKENRGQPTRITNSQDNNMHVNDKRISIGLGSDADIRELDRINTTRLLEQERGGDDKQCYGIKGYLLRTTPFRASLQEDARSGNLDTFRQHNSSPRYWEMESEGIPDRKNKVSILSSVKTQTTDHNNPHPGKSKLNNRLTLETMQIRRLHTEGGNNTNDFGSQRSGDTLSQRIQLQVEQSQAVHPSTNTSTRKSTLENEVGQSTGNSNSTDLAGTIVAYQTKEFIHQIPFPWISKQDSGDRIENERQGSKASTRQCGRLPSGPVADVWRDLLMRCMKMRGFSEDGVNLLFKGQRFNTVKRDFYSLAQLQDWLDIERITIEEMLKRDAEVILTEVIAFHTRQNNSVTSAKSHKACLTTMLSLIYKENLACSTTSKLINKALANATIPHRRYQNIWNIQILFNHWRQSKQNKYLNSYDLQVKIASLLMSVCFFRPNEIAEIRLKFSNVDKTENQASLRLAPKQANAIETYEVYETDNQSLSPKLAIYESIDRLKKQFPKGTDFLLWHKGFNKRTTTKDISLQLTKLLRELKIVGASVYSIRHSATTELAKLGISERDLATFTHHSQNSRTALQYYIFASSIRANEIAKQLTNDQGQNNERGEIEIRREFPRQLNDRTGGMMLMVGWSVLNDNAEIRTLPCRSLISLIIDQQIKRGCQRVAMQKKQENEWNQTNPQEQLNRQ</sequence>
<protein>
    <recommendedName>
        <fullName evidence="3">Tyr recombinase domain-containing protein</fullName>
    </recommendedName>
</protein>
<evidence type="ECO:0000259" key="3">
    <source>
        <dbReference type="PROSITE" id="PS51898"/>
    </source>
</evidence>
<dbReference type="PROSITE" id="PS51898">
    <property type="entry name" value="TYR_RECOMBINASE"/>
    <property type="match status" value="1"/>
</dbReference>
<accession>A0A5J4WQT3</accession>
<dbReference type="InterPro" id="IPR013762">
    <property type="entry name" value="Integrase-like_cat_sf"/>
</dbReference>
<evidence type="ECO:0000256" key="2">
    <source>
        <dbReference type="SAM" id="MobiDB-lite"/>
    </source>
</evidence>
<evidence type="ECO:0000313" key="4">
    <source>
        <dbReference type="EMBL" id="KAA6397291.1"/>
    </source>
</evidence>
<proteinExistence type="predicted"/>
<dbReference type="Gene3D" id="1.10.443.10">
    <property type="entry name" value="Intergrase catalytic core"/>
    <property type="match status" value="1"/>
</dbReference>
<name>A0A5J4WQT3_9EUKA</name>
<reference evidence="4 5" key="1">
    <citation type="submission" date="2019-03" db="EMBL/GenBank/DDBJ databases">
        <title>Single cell metagenomics reveals metabolic interactions within the superorganism composed of flagellate Streblomastix strix and complex community of Bacteroidetes bacteria on its surface.</title>
        <authorList>
            <person name="Treitli S.C."/>
            <person name="Kolisko M."/>
            <person name="Husnik F."/>
            <person name="Keeling P."/>
            <person name="Hampl V."/>
        </authorList>
    </citation>
    <scope>NUCLEOTIDE SEQUENCE [LARGE SCALE GENOMIC DNA]</scope>
    <source>
        <strain evidence="4">ST1C</strain>
    </source>
</reference>
<dbReference type="GO" id="GO:0006310">
    <property type="term" value="P:DNA recombination"/>
    <property type="evidence" value="ECO:0007669"/>
    <property type="project" value="UniProtKB-KW"/>
</dbReference>
<dbReference type="AlphaFoldDB" id="A0A5J4WQT3"/>
<dbReference type="CDD" id="cd00397">
    <property type="entry name" value="DNA_BRE_C"/>
    <property type="match status" value="1"/>
</dbReference>
<dbReference type="SUPFAM" id="SSF56349">
    <property type="entry name" value="DNA breaking-rejoining enzymes"/>
    <property type="match status" value="1"/>
</dbReference>
<comment type="caution">
    <text evidence="4">The sequence shown here is derived from an EMBL/GenBank/DDBJ whole genome shotgun (WGS) entry which is preliminary data.</text>
</comment>
<feature type="domain" description="Tyr recombinase" evidence="3">
    <location>
        <begin position="500"/>
        <end position="702"/>
    </location>
</feature>
<keyword evidence="1" id="KW-0233">DNA recombination</keyword>